<dbReference type="Proteomes" id="UP000281406">
    <property type="component" value="Unassembled WGS sequence"/>
</dbReference>
<evidence type="ECO:0000313" key="8">
    <source>
        <dbReference type="Proteomes" id="UP000281406"/>
    </source>
</evidence>
<comment type="caution">
    <text evidence="7">The sequence shown here is derived from an EMBL/GenBank/DDBJ whole genome shotgun (WGS) entry which is preliminary data.</text>
</comment>
<comment type="similarity">
    <text evidence="1">Belongs to the class-I aminoacyl-tRNA synthetase family.</text>
</comment>
<sequence length="133" mass="15025">MSFQERKGTAKLDFLRKIEEEVQQKWEKEKVFEINAPTTIGGNTDALKGKNIFLVAATLRPETMFGQTNCWVRPDMKYIIFETASGDLFISTQRSARNMSYQGFTKENGVVPVLMNIMGQVCVPKAHTVCVLS</sequence>
<keyword evidence="4" id="KW-0067">ATP-binding</keyword>
<accession>A0A3N0XUX9</accession>
<dbReference type="PANTHER" id="PTHR45794:SF1">
    <property type="entry name" value="LEUCINE--TRNA LIGASE, CYTOPLASMIC"/>
    <property type="match status" value="1"/>
</dbReference>
<dbReference type="GO" id="GO:0006429">
    <property type="term" value="P:leucyl-tRNA aminoacylation"/>
    <property type="evidence" value="ECO:0007669"/>
    <property type="project" value="InterPro"/>
</dbReference>
<evidence type="ECO:0000313" key="7">
    <source>
        <dbReference type="EMBL" id="ROJ62512.1"/>
    </source>
</evidence>
<organism evidence="7 8">
    <name type="scientific">Anabarilius grahami</name>
    <name type="common">Kanglang fish</name>
    <name type="synonym">Barilius grahami</name>
    <dbReference type="NCBI Taxonomy" id="495550"/>
    <lineage>
        <taxon>Eukaryota</taxon>
        <taxon>Metazoa</taxon>
        <taxon>Chordata</taxon>
        <taxon>Craniata</taxon>
        <taxon>Vertebrata</taxon>
        <taxon>Euteleostomi</taxon>
        <taxon>Actinopterygii</taxon>
        <taxon>Neopterygii</taxon>
        <taxon>Teleostei</taxon>
        <taxon>Ostariophysi</taxon>
        <taxon>Cypriniformes</taxon>
        <taxon>Xenocyprididae</taxon>
        <taxon>Xenocypridinae</taxon>
        <taxon>Xenocypridinae incertae sedis</taxon>
        <taxon>Anabarilius</taxon>
    </lineage>
</organism>
<dbReference type="SUPFAM" id="SSF50677">
    <property type="entry name" value="ValRS/IleRS/LeuRS editing domain"/>
    <property type="match status" value="1"/>
</dbReference>
<gene>
    <name evidence="7" type="ORF">DPX16_21498</name>
</gene>
<dbReference type="OrthoDB" id="10249672at2759"/>
<evidence type="ECO:0000256" key="2">
    <source>
        <dbReference type="ARBA" id="ARBA00022598"/>
    </source>
</evidence>
<keyword evidence="6" id="KW-0030">Aminoacyl-tRNA synthetase</keyword>
<evidence type="ECO:0000256" key="3">
    <source>
        <dbReference type="ARBA" id="ARBA00022741"/>
    </source>
</evidence>
<keyword evidence="3" id="KW-0547">Nucleotide-binding</keyword>
<dbReference type="InterPro" id="IPR009008">
    <property type="entry name" value="Val/Leu/Ile-tRNA-synth_edit"/>
</dbReference>
<protein>
    <submittedName>
        <fullName evidence="7">Leucine--tRNA ligase, cytoplasmic</fullName>
    </submittedName>
</protein>
<dbReference type="AlphaFoldDB" id="A0A3N0XUX9"/>
<dbReference type="GO" id="GO:0002161">
    <property type="term" value="F:aminoacyl-tRNA deacylase activity"/>
    <property type="evidence" value="ECO:0007669"/>
    <property type="project" value="InterPro"/>
</dbReference>
<keyword evidence="5" id="KW-0648">Protein biosynthesis</keyword>
<evidence type="ECO:0000256" key="4">
    <source>
        <dbReference type="ARBA" id="ARBA00022840"/>
    </source>
</evidence>
<dbReference type="EMBL" id="RJVU01059915">
    <property type="protein sequence ID" value="ROJ62512.1"/>
    <property type="molecule type" value="Genomic_DNA"/>
</dbReference>
<evidence type="ECO:0000256" key="5">
    <source>
        <dbReference type="ARBA" id="ARBA00022917"/>
    </source>
</evidence>
<evidence type="ECO:0000256" key="6">
    <source>
        <dbReference type="ARBA" id="ARBA00023146"/>
    </source>
</evidence>
<dbReference type="GO" id="GO:0004823">
    <property type="term" value="F:leucine-tRNA ligase activity"/>
    <property type="evidence" value="ECO:0007669"/>
    <property type="project" value="InterPro"/>
</dbReference>
<dbReference type="PANTHER" id="PTHR45794">
    <property type="entry name" value="LEUCYL-TRNA SYNTHETASE"/>
    <property type="match status" value="1"/>
</dbReference>
<reference evidence="7 8" key="1">
    <citation type="submission" date="2018-10" db="EMBL/GenBank/DDBJ databases">
        <title>Genome assembly for a Yunnan-Guizhou Plateau 3E fish, Anabarilius grahami (Regan), and its evolutionary and genetic applications.</title>
        <authorList>
            <person name="Jiang W."/>
        </authorList>
    </citation>
    <scope>NUCLEOTIDE SEQUENCE [LARGE SCALE GENOMIC DNA]</scope>
    <source>
        <strain evidence="7">AG-KIZ</strain>
        <tissue evidence="7">Muscle</tissue>
    </source>
</reference>
<dbReference type="Gene3D" id="3.90.740.10">
    <property type="entry name" value="Valyl/Leucyl/Isoleucyl-tRNA synthetase, editing domain"/>
    <property type="match status" value="1"/>
</dbReference>
<keyword evidence="2 7" id="KW-0436">Ligase</keyword>
<name>A0A3N0XUX9_ANAGA</name>
<dbReference type="GO" id="GO:0005524">
    <property type="term" value="F:ATP binding"/>
    <property type="evidence" value="ECO:0007669"/>
    <property type="project" value="UniProtKB-KW"/>
</dbReference>
<evidence type="ECO:0000256" key="1">
    <source>
        <dbReference type="ARBA" id="ARBA00005594"/>
    </source>
</evidence>
<keyword evidence="8" id="KW-1185">Reference proteome</keyword>
<proteinExistence type="inferred from homology"/>
<dbReference type="InterPro" id="IPR004493">
    <property type="entry name" value="Leu-tRNA-synth_Ia_arc/euk"/>
</dbReference>